<sequence length="652" mass="73152">MGTSFNEQFDQHGHWRREFALRLKLLSEWLKDHDLLDSAVEERLRRLETQMRSDKVMVAFVAEFSRGKSELINAIFFAGYKRRIMPASAGRTTMCPTELGYDGDVPPCLRLLPIETRLQPQALMEWRAVPEKWTRVDLDVNDPAQLAKAFEKVAEIRHVTKEEAKALGFWHDDAPTENPMVNSQGLVEIPRWRHALINIAHPLLKQGLVILDTPGLNAIGAEPELTVNLIPQAHAVVFILAADTGVTKSDLSIWREHLITEADNIESRLVVLNKIDTMWDSLSTPVQVQAQIDRQRATSAEILGLPKEQVIPVSAQKGLVAKVNDDAQLLQASQLPVLERALSQGVMGQRQRILRAAVSGGIGELRTEAGRAIHIRRRDLAEQMQELKGLRGKNTSVIKHMRARIEQEQGDFDVSGARIHAVRSVHLKLLREVFVLLGTATLKTEMAELTTALRQPGIKLGVKKAYAATFERMRSGLRTAQSTSAEIQTMLTGTFRQLNAEYGFSLQAPREPDLERFIRDLDLVERSHNQYLGIGNAFRLAQPEFADRLVRALATRLRTVYESALGEVELWNKSAAAQLDAQLRERRRNFGRRIEAIERIQQAASGLDDRITEIATQEHALDQLDLKLTELTGHLIDIPEGAPPAEPALQPA</sequence>
<dbReference type="AlphaFoldDB" id="A0A931H6I1"/>
<accession>A0A931H6I1</accession>
<dbReference type="InterPro" id="IPR027417">
    <property type="entry name" value="P-loop_NTPase"/>
</dbReference>
<dbReference type="Pfam" id="PF00350">
    <property type="entry name" value="Dynamin_N"/>
    <property type="match status" value="1"/>
</dbReference>
<protein>
    <submittedName>
        <fullName evidence="2">Dynamin family protein</fullName>
    </submittedName>
</protein>
<comment type="caution">
    <text evidence="2">The sequence shown here is derived from an EMBL/GenBank/DDBJ whole genome shotgun (WGS) entry which is preliminary data.</text>
</comment>
<evidence type="ECO:0000313" key="3">
    <source>
        <dbReference type="Proteomes" id="UP000651050"/>
    </source>
</evidence>
<feature type="domain" description="Dynamin N-terminal" evidence="1">
    <location>
        <begin position="58"/>
        <end position="274"/>
    </location>
</feature>
<dbReference type="SUPFAM" id="SSF52540">
    <property type="entry name" value="P-loop containing nucleoside triphosphate hydrolases"/>
    <property type="match status" value="1"/>
</dbReference>
<keyword evidence="3" id="KW-1185">Reference proteome</keyword>
<gene>
    <name evidence="2" type="ORF">I5803_16160</name>
</gene>
<proteinExistence type="predicted"/>
<dbReference type="InterPro" id="IPR051943">
    <property type="entry name" value="TRAFAC_Dynamin-like_GTPase"/>
</dbReference>
<dbReference type="Gene3D" id="3.40.50.300">
    <property type="entry name" value="P-loop containing nucleotide triphosphate hydrolases"/>
    <property type="match status" value="1"/>
</dbReference>
<dbReference type="InterPro" id="IPR045063">
    <property type="entry name" value="Dynamin_N"/>
</dbReference>
<dbReference type="RefSeq" id="WP_196987355.1">
    <property type="nucleotide sequence ID" value="NZ_JADWYS010000001.1"/>
</dbReference>
<evidence type="ECO:0000313" key="2">
    <source>
        <dbReference type="EMBL" id="MBG9389564.1"/>
    </source>
</evidence>
<reference evidence="2" key="1">
    <citation type="submission" date="2020-11" db="EMBL/GenBank/DDBJ databases">
        <title>Bacterial whole genome sequence for Caenimonas sp. DR4.4.</title>
        <authorList>
            <person name="Le V."/>
            <person name="Ko S.-R."/>
            <person name="Ahn C.-Y."/>
            <person name="Oh H.-M."/>
        </authorList>
    </citation>
    <scope>NUCLEOTIDE SEQUENCE</scope>
    <source>
        <strain evidence="2">DR4.4</strain>
    </source>
</reference>
<dbReference type="PANTHER" id="PTHR43681">
    <property type="entry name" value="TRANSMEMBRANE GTPASE FZO"/>
    <property type="match status" value="1"/>
</dbReference>
<name>A0A931H6I1_9BURK</name>
<dbReference type="EMBL" id="JADWYS010000001">
    <property type="protein sequence ID" value="MBG9389564.1"/>
    <property type="molecule type" value="Genomic_DNA"/>
</dbReference>
<dbReference type="Proteomes" id="UP000651050">
    <property type="component" value="Unassembled WGS sequence"/>
</dbReference>
<evidence type="ECO:0000259" key="1">
    <source>
        <dbReference type="Pfam" id="PF00350"/>
    </source>
</evidence>
<organism evidence="2 3">
    <name type="scientific">Caenimonas aquaedulcis</name>
    <dbReference type="NCBI Taxonomy" id="2793270"/>
    <lineage>
        <taxon>Bacteria</taxon>
        <taxon>Pseudomonadati</taxon>
        <taxon>Pseudomonadota</taxon>
        <taxon>Betaproteobacteria</taxon>
        <taxon>Burkholderiales</taxon>
        <taxon>Comamonadaceae</taxon>
        <taxon>Caenimonas</taxon>
    </lineage>
</organism>
<dbReference type="PANTHER" id="PTHR43681:SF1">
    <property type="entry name" value="SARCALUMENIN"/>
    <property type="match status" value="1"/>
</dbReference>